<evidence type="ECO:0000313" key="2">
    <source>
        <dbReference type="EMBL" id="UZW73895.1"/>
    </source>
</evidence>
<keyword evidence="3" id="KW-1185">Reference proteome</keyword>
<dbReference type="AlphaFoldDB" id="A0A9E8KP81"/>
<sequence>MKSLQLAYYSFVKVLILTLSVSISANAETLTRQSEGLIQEIDIANQTITISAYKYNLSPNTSILTESGSKSYLGNLNEGDKVRIKYESKNRTVNDITVLPIDRKINLK</sequence>
<proteinExistence type="predicted"/>
<name>A0A9E8KP81_9ALTE</name>
<organism evidence="2 3">
    <name type="scientific">Alkalimarinus sediminis</name>
    <dbReference type="NCBI Taxonomy" id="1632866"/>
    <lineage>
        <taxon>Bacteria</taxon>
        <taxon>Pseudomonadati</taxon>
        <taxon>Pseudomonadota</taxon>
        <taxon>Gammaproteobacteria</taxon>
        <taxon>Alteromonadales</taxon>
        <taxon>Alteromonadaceae</taxon>
        <taxon>Alkalimarinus</taxon>
    </lineage>
</organism>
<dbReference type="RefSeq" id="WP_251811356.1">
    <property type="nucleotide sequence ID" value="NZ_CP101527.1"/>
</dbReference>
<gene>
    <name evidence="2" type="ORF">NNL22_12755</name>
</gene>
<reference evidence="2" key="1">
    <citation type="submission" date="2022-07" db="EMBL/GenBank/DDBJ databases">
        <title>Alkalimarinus sp. nov., isolated from gut of a Alitta virens.</title>
        <authorList>
            <person name="Yang A.I."/>
            <person name="Shin N.-R."/>
        </authorList>
    </citation>
    <scope>NUCLEOTIDE SEQUENCE</scope>
    <source>
        <strain evidence="2">FA028</strain>
    </source>
</reference>
<dbReference type="EMBL" id="CP101527">
    <property type="protein sequence ID" value="UZW73895.1"/>
    <property type="molecule type" value="Genomic_DNA"/>
</dbReference>
<feature type="chain" id="PRO_5039667460" description="DUF5666 domain-containing protein" evidence="1">
    <location>
        <begin position="28"/>
        <end position="108"/>
    </location>
</feature>
<evidence type="ECO:0000256" key="1">
    <source>
        <dbReference type="SAM" id="SignalP"/>
    </source>
</evidence>
<dbReference type="KEGG" id="asem:NNL22_12755"/>
<protein>
    <recommendedName>
        <fullName evidence="4">DUF5666 domain-containing protein</fullName>
    </recommendedName>
</protein>
<keyword evidence="1" id="KW-0732">Signal</keyword>
<accession>A0A9E8KP81</accession>
<evidence type="ECO:0008006" key="4">
    <source>
        <dbReference type="Google" id="ProtNLM"/>
    </source>
</evidence>
<feature type="signal peptide" evidence="1">
    <location>
        <begin position="1"/>
        <end position="27"/>
    </location>
</feature>
<evidence type="ECO:0000313" key="3">
    <source>
        <dbReference type="Proteomes" id="UP001164472"/>
    </source>
</evidence>
<dbReference type="Proteomes" id="UP001164472">
    <property type="component" value="Chromosome"/>
</dbReference>